<feature type="signal peptide" evidence="1">
    <location>
        <begin position="1"/>
        <end position="18"/>
    </location>
</feature>
<dbReference type="AlphaFoldDB" id="A0A0D2Y7B1"/>
<sequence length="185" mass="19993">MLAQTIFSILAIATTGLAAPVEPRSNDYFTPSEIHTYNINNGAIYDTDEGRVTKAPTNGGNDITTLLTFKYPEAARGKQCQFAFYLAPGENVIGSKKLDLYSSLAPAPGPRAGWGPGNQRNVHLGRMDVKVGGFATWEATYGPYMTQKTDCKKPGTVEGLELVGVYDLDAIYWNPAKSGPRIVIS</sequence>
<dbReference type="EnsemblFungi" id="FOXG_12173T0">
    <property type="protein sequence ID" value="FOXG_12173P0"/>
    <property type="gene ID" value="FOXG_12173"/>
</dbReference>
<dbReference type="VEuPathDB" id="FungiDB:FOXG_12173"/>
<dbReference type="PaxDb" id="5507-FOXG_12173P0"/>
<evidence type="ECO:0008006" key="5">
    <source>
        <dbReference type="Google" id="ProtNLM"/>
    </source>
</evidence>
<gene>
    <name evidence="3" type="primary">28953527</name>
    <name evidence="2" type="ORF">FOXB_09777</name>
</gene>
<accession>F9FTP6</accession>
<dbReference type="EMBL" id="AFQF01002612">
    <property type="protein sequence ID" value="EGU79730.1"/>
    <property type="molecule type" value="Genomic_DNA"/>
</dbReference>
<evidence type="ECO:0000313" key="4">
    <source>
        <dbReference type="Proteomes" id="UP000002489"/>
    </source>
</evidence>
<organism evidence="3 4">
    <name type="scientific">Fusarium oxysporum (strain Fo5176)</name>
    <name type="common">Fusarium vascular wilt</name>
    <dbReference type="NCBI Taxonomy" id="660025"/>
    <lineage>
        <taxon>Eukaryota</taxon>
        <taxon>Fungi</taxon>
        <taxon>Dikarya</taxon>
        <taxon>Ascomycota</taxon>
        <taxon>Pezizomycotina</taxon>
        <taxon>Sordariomycetes</taxon>
        <taxon>Hypocreomycetidae</taxon>
        <taxon>Hypocreales</taxon>
        <taxon>Nectriaceae</taxon>
        <taxon>Fusarium</taxon>
        <taxon>Fusarium oxysporum species complex</taxon>
    </lineage>
</organism>
<evidence type="ECO:0000313" key="3">
    <source>
        <dbReference type="EnsemblFungi" id="FOXG_12173P0"/>
    </source>
</evidence>
<feature type="chain" id="PRO_5010613717" description="Ubiquitin 3 binding protein But2 C-terminal domain-containing protein" evidence="1">
    <location>
        <begin position="19"/>
        <end position="185"/>
    </location>
</feature>
<dbReference type="OrthoDB" id="5356630at2759"/>
<accession>A0A0D2Y7B1</accession>
<dbReference type="Proteomes" id="UP000002489">
    <property type="component" value="Unassembled WGS sequence"/>
</dbReference>
<reference evidence="2 4" key="1">
    <citation type="journal article" date="2012" name="Mol. Plant Microbe Interact.">
        <title>A highly conserved effector in Fusarium oxysporum is required for full virulence on Arabidopsis.</title>
        <authorList>
            <person name="Thatcher L.F."/>
            <person name="Gardiner D.M."/>
            <person name="Kazan K."/>
            <person name="Manners J."/>
        </authorList>
    </citation>
    <scope>NUCLEOTIDE SEQUENCE [LARGE SCALE GENOMIC DNA]</scope>
    <source>
        <strain evidence="2 4">Fo5176</strain>
    </source>
</reference>
<name>A0A0D2Y7B1_FUSOF</name>
<protein>
    <recommendedName>
        <fullName evidence="5">Ubiquitin 3 binding protein But2 C-terminal domain-containing protein</fullName>
    </recommendedName>
</protein>
<proteinExistence type="predicted"/>
<evidence type="ECO:0000313" key="2">
    <source>
        <dbReference type="EMBL" id="EGU79730.1"/>
    </source>
</evidence>
<reference evidence="3" key="2">
    <citation type="submission" date="2025-05" db="UniProtKB">
        <authorList>
            <consortium name="EnsemblFungi"/>
        </authorList>
    </citation>
    <scope>IDENTIFICATION</scope>
    <source>
        <strain evidence="3">4287 / CBS 123668 / FGSC 9935 / NRRL 34936</strain>
    </source>
</reference>
<evidence type="ECO:0000256" key="1">
    <source>
        <dbReference type="SAM" id="SignalP"/>
    </source>
</evidence>
<keyword evidence="1" id="KW-0732">Signal</keyword>